<dbReference type="Gene3D" id="3.30.1330.60">
    <property type="entry name" value="OmpA-like domain"/>
    <property type="match status" value="1"/>
</dbReference>
<dbReference type="SUPFAM" id="SSF103088">
    <property type="entry name" value="OmpA-like"/>
    <property type="match status" value="1"/>
</dbReference>
<dbReference type="EMBL" id="PYGA01000002">
    <property type="protein sequence ID" value="PSK99964.1"/>
    <property type="molecule type" value="Genomic_DNA"/>
</dbReference>
<feature type="compositionally biased region" description="Low complexity" evidence="5">
    <location>
        <begin position="353"/>
        <end position="368"/>
    </location>
</feature>
<dbReference type="PANTHER" id="PTHR30329:SF21">
    <property type="entry name" value="LIPOPROTEIN YIAD-RELATED"/>
    <property type="match status" value="1"/>
</dbReference>
<dbReference type="InterPro" id="IPR050330">
    <property type="entry name" value="Bact_OuterMem_StrucFunc"/>
</dbReference>
<dbReference type="RefSeq" id="WP_245928540.1">
    <property type="nucleotide sequence ID" value="NZ_PYGA01000002.1"/>
</dbReference>
<feature type="domain" description="OmpA-like" evidence="6">
    <location>
        <begin position="233"/>
        <end position="350"/>
    </location>
</feature>
<dbReference type="Proteomes" id="UP000240542">
    <property type="component" value="Unassembled WGS sequence"/>
</dbReference>
<dbReference type="InterPro" id="IPR006664">
    <property type="entry name" value="OMP_bac"/>
</dbReference>
<keyword evidence="3" id="KW-0998">Cell outer membrane</keyword>
<dbReference type="InterPro" id="IPR036737">
    <property type="entry name" value="OmpA-like_sf"/>
</dbReference>
<dbReference type="PROSITE" id="PS51257">
    <property type="entry name" value="PROKAR_LIPOPROTEIN"/>
    <property type="match status" value="1"/>
</dbReference>
<evidence type="ECO:0000256" key="5">
    <source>
        <dbReference type="SAM" id="MobiDB-lite"/>
    </source>
</evidence>
<accession>A0A2P8DS02</accession>
<keyword evidence="8" id="KW-1185">Reference proteome</keyword>
<evidence type="ECO:0000256" key="3">
    <source>
        <dbReference type="ARBA" id="ARBA00023237"/>
    </source>
</evidence>
<dbReference type="CDD" id="cd07185">
    <property type="entry name" value="OmpA_C-like"/>
    <property type="match status" value="1"/>
</dbReference>
<dbReference type="GO" id="GO:0009279">
    <property type="term" value="C:cell outer membrane"/>
    <property type="evidence" value="ECO:0007669"/>
    <property type="project" value="UniProtKB-SubCell"/>
</dbReference>
<comment type="caution">
    <text evidence="7">The sequence shown here is derived from an EMBL/GenBank/DDBJ whole genome shotgun (WGS) entry which is preliminary data.</text>
</comment>
<dbReference type="InterPro" id="IPR006665">
    <property type="entry name" value="OmpA-like"/>
</dbReference>
<evidence type="ECO:0000256" key="4">
    <source>
        <dbReference type="PROSITE-ProRule" id="PRU00473"/>
    </source>
</evidence>
<evidence type="ECO:0000256" key="2">
    <source>
        <dbReference type="ARBA" id="ARBA00023136"/>
    </source>
</evidence>
<dbReference type="AlphaFoldDB" id="A0A2P8DS02"/>
<reference evidence="7 8" key="1">
    <citation type="submission" date="2018-03" db="EMBL/GenBank/DDBJ databases">
        <title>Genomic Encyclopedia of Archaeal and Bacterial Type Strains, Phase II (KMG-II): from individual species to whole genera.</title>
        <authorList>
            <person name="Goeker M."/>
        </authorList>
    </citation>
    <scope>NUCLEOTIDE SEQUENCE [LARGE SCALE GENOMIC DNA]</scope>
    <source>
        <strain evidence="7 8">DSM 45312</strain>
    </source>
</reference>
<evidence type="ECO:0000313" key="7">
    <source>
        <dbReference type="EMBL" id="PSK99964.1"/>
    </source>
</evidence>
<organism evidence="7 8">
    <name type="scientific">Murinocardiopsis flavida</name>
    <dbReference type="NCBI Taxonomy" id="645275"/>
    <lineage>
        <taxon>Bacteria</taxon>
        <taxon>Bacillati</taxon>
        <taxon>Actinomycetota</taxon>
        <taxon>Actinomycetes</taxon>
        <taxon>Streptosporangiales</taxon>
        <taxon>Nocardiopsidaceae</taxon>
        <taxon>Murinocardiopsis</taxon>
    </lineage>
</organism>
<dbReference type="PRINTS" id="PR01021">
    <property type="entry name" value="OMPADOMAIN"/>
</dbReference>
<dbReference type="Pfam" id="PF00691">
    <property type="entry name" value="OmpA"/>
    <property type="match status" value="1"/>
</dbReference>
<evidence type="ECO:0000313" key="8">
    <source>
        <dbReference type="Proteomes" id="UP000240542"/>
    </source>
</evidence>
<gene>
    <name evidence="7" type="ORF">CLV63_10291</name>
</gene>
<feature type="compositionally biased region" description="Basic and acidic residues" evidence="5">
    <location>
        <begin position="294"/>
        <end position="312"/>
    </location>
</feature>
<evidence type="ECO:0000256" key="1">
    <source>
        <dbReference type="ARBA" id="ARBA00004442"/>
    </source>
</evidence>
<protein>
    <submittedName>
        <fullName evidence="7">OmpA family protein</fullName>
    </submittedName>
</protein>
<feature type="region of interest" description="Disordered" evidence="5">
    <location>
        <begin position="272"/>
        <end position="384"/>
    </location>
</feature>
<proteinExistence type="predicted"/>
<dbReference type="PANTHER" id="PTHR30329">
    <property type="entry name" value="STATOR ELEMENT OF FLAGELLAR MOTOR COMPLEX"/>
    <property type="match status" value="1"/>
</dbReference>
<comment type="subcellular location">
    <subcellularLocation>
        <location evidence="1">Cell outer membrane</location>
    </subcellularLocation>
</comment>
<evidence type="ECO:0000259" key="6">
    <source>
        <dbReference type="PROSITE" id="PS51123"/>
    </source>
</evidence>
<sequence>MNHRCTSAVTACAATLLLVLTTGCDTIGGALGADPGATARPSPGTGEKPVTRDVIAESGAALAEAALTLNRLGAEHMVAEFTFTSETATGPWDSNLYGNVSFPTPATGDYPQDDMSGLYWIGPEGRSAHMPYFTEDRACLCTRFDDTHKWGITKERPVKAAAVLPAPPKDVEKVTVGTVFSLPFADVPIGTDAPELAEYGIESPRGSGAEAEVWPLVGAATSKDGAESVREQEDDTDVDLSADVLFDLDEHTLTPKADKVLDRAARRIEDSGAASVGVAGHTDDSGTDAVNEPLSERRADAVAKGLDRRIDSEVDFTTSGHGSKEPVADNATEEGAQRNRRVTVTLPRAAEGAASSPRPDSSAAPAASGKGRPMTEFAETVTDEEEPAYKAELKGLGLERIATDTVLLSYAMTSRYDSTEGLNPFWPEPSTTALSSLEGTSATDPATGTTYGSMVIDQGAAVPEGAFSTYCACTITSAGGMFVAKGETGTLYVLLPVPEDVGVLDIALGKDLTFKNARIED</sequence>
<name>A0A2P8DS02_9ACTN</name>
<dbReference type="PROSITE" id="PS51123">
    <property type="entry name" value="OMPA_2"/>
    <property type="match status" value="1"/>
</dbReference>
<keyword evidence="2 4" id="KW-0472">Membrane</keyword>